<name>A0ABQ9HYN9_9NEOP</name>
<evidence type="ECO:0000313" key="1">
    <source>
        <dbReference type="EMBL" id="KAJ8889505.1"/>
    </source>
</evidence>
<dbReference type="EMBL" id="JARBHB010000003">
    <property type="protein sequence ID" value="KAJ8889505.1"/>
    <property type="molecule type" value="Genomic_DNA"/>
</dbReference>
<dbReference type="Proteomes" id="UP001159363">
    <property type="component" value="Chromosome 3"/>
</dbReference>
<sequence>MKSFDELACKVSDRIRRTQCKLLFFCELGTGCYLIDLHYSYRINHTTLCKITKKACREIWSTMLEKKKSEGFQKRSNVSNCIGSIDSKHVSIVKPPRIADSDYKFVYVNVGSFGKDSDSTVLEQSDFFLYWDMVIWIPHKMHHFLGLKVRICLCASR</sequence>
<comment type="caution">
    <text evidence="1">The sequence shown here is derived from an EMBL/GenBank/DDBJ whole genome shotgun (WGS) entry which is preliminary data.</text>
</comment>
<gene>
    <name evidence="1" type="ORF">PR048_009004</name>
</gene>
<evidence type="ECO:0008006" key="3">
    <source>
        <dbReference type="Google" id="ProtNLM"/>
    </source>
</evidence>
<protein>
    <recommendedName>
        <fullName evidence="3">DDE Tnp4 domain-containing protein</fullName>
    </recommendedName>
</protein>
<keyword evidence="2" id="KW-1185">Reference proteome</keyword>
<accession>A0ABQ9HYN9</accession>
<organism evidence="1 2">
    <name type="scientific">Dryococelus australis</name>
    <dbReference type="NCBI Taxonomy" id="614101"/>
    <lineage>
        <taxon>Eukaryota</taxon>
        <taxon>Metazoa</taxon>
        <taxon>Ecdysozoa</taxon>
        <taxon>Arthropoda</taxon>
        <taxon>Hexapoda</taxon>
        <taxon>Insecta</taxon>
        <taxon>Pterygota</taxon>
        <taxon>Neoptera</taxon>
        <taxon>Polyneoptera</taxon>
        <taxon>Phasmatodea</taxon>
        <taxon>Verophasmatodea</taxon>
        <taxon>Anareolatae</taxon>
        <taxon>Phasmatidae</taxon>
        <taxon>Eurycanthinae</taxon>
        <taxon>Dryococelus</taxon>
    </lineage>
</organism>
<proteinExistence type="predicted"/>
<reference evidence="1 2" key="1">
    <citation type="submission" date="2023-02" db="EMBL/GenBank/DDBJ databases">
        <title>LHISI_Scaffold_Assembly.</title>
        <authorList>
            <person name="Stuart O.P."/>
            <person name="Cleave R."/>
            <person name="Magrath M.J.L."/>
            <person name="Mikheyev A.S."/>
        </authorList>
    </citation>
    <scope>NUCLEOTIDE SEQUENCE [LARGE SCALE GENOMIC DNA]</scope>
    <source>
        <strain evidence="1">Daus_M_001</strain>
        <tissue evidence="1">Leg muscle</tissue>
    </source>
</reference>
<evidence type="ECO:0000313" key="2">
    <source>
        <dbReference type="Proteomes" id="UP001159363"/>
    </source>
</evidence>